<evidence type="ECO:0000256" key="1">
    <source>
        <dbReference type="SAM" id="Phobius"/>
    </source>
</evidence>
<comment type="caution">
    <text evidence="2">The sequence shown here is derived from an EMBL/GenBank/DDBJ whole genome shotgun (WGS) entry which is preliminary data.</text>
</comment>
<evidence type="ECO:0000313" key="3">
    <source>
        <dbReference type="Proteomes" id="UP000034543"/>
    </source>
</evidence>
<dbReference type="EMBL" id="LCFB01000004">
    <property type="protein sequence ID" value="KKS85872.1"/>
    <property type="molecule type" value="Genomic_DNA"/>
</dbReference>
<keyword evidence="1" id="KW-1133">Transmembrane helix</keyword>
<sequence length="223" mass="24264">MNSNRSLIIVLGVALIFLVTNTILIDYHLFLGKFKTRDVELVQPLPDITETATPPQTSSTARIQTNAEISNLIKTATESLTLRVDALAGNSSQPETAVTQNQPVKEYYVPLGTGSTNSTAWVDLPGVEAYIAPSNYGTIVEMYLEVAIRVPTGSGQVFARLKNVTDNNSLFESEVSYEGTAGKLISSGKIPVPTQTRLYRMQLRSSLGANVVLDNARIKLFVK</sequence>
<keyword evidence="1" id="KW-0472">Membrane</keyword>
<gene>
    <name evidence="2" type="ORF">UV59_C0004G0020</name>
</gene>
<reference evidence="2 3" key="1">
    <citation type="journal article" date="2015" name="Nature">
        <title>rRNA introns, odd ribosomes, and small enigmatic genomes across a large radiation of phyla.</title>
        <authorList>
            <person name="Brown C.T."/>
            <person name="Hug L.A."/>
            <person name="Thomas B.C."/>
            <person name="Sharon I."/>
            <person name="Castelle C.J."/>
            <person name="Singh A."/>
            <person name="Wilkins M.J."/>
            <person name="Williams K.H."/>
            <person name="Banfield J.F."/>
        </authorList>
    </citation>
    <scope>NUCLEOTIDE SEQUENCE [LARGE SCALE GENOMIC DNA]</scope>
</reference>
<keyword evidence="1" id="KW-0812">Transmembrane</keyword>
<feature type="transmembrane region" description="Helical" evidence="1">
    <location>
        <begin position="6"/>
        <end position="27"/>
    </location>
</feature>
<evidence type="ECO:0000313" key="2">
    <source>
        <dbReference type="EMBL" id="KKS85872.1"/>
    </source>
</evidence>
<accession>A0A0G1CK64</accession>
<dbReference type="STRING" id="1618436.UV59_C0004G0020"/>
<protein>
    <submittedName>
        <fullName evidence="2">Uncharacterized protein</fullName>
    </submittedName>
</protein>
<dbReference type="AlphaFoldDB" id="A0A0G1CK64"/>
<dbReference type="Proteomes" id="UP000034543">
    <property type="component" value="Unassembled WGS sequence"/>
</dbReference>
<name>A0A0G1CK64_9BACT</name>
<organism evidence="2 3">
    <name type="scientific">Candidatus Gottesmanbacteria bacterium GW2011_GWA1_43_11</name>
    <dbReference type="NCBI Taxonomy" id="1618436"/>
    <lineage>
        <taxon>Bacteria</taxon>
        <taxon>Candidatus Gottesmaniibacteriota</taxon>
    </lineage>
</organism>
<proteinExistence type="predicted"/>